<protein>
    <submittedName>
        <fullName evidence="1">GIY-YIG nuclease family protein</fullName>
    </submittedName>
</protein>
<name>A0A508AUB3_9GAMM</name>
<organism evidence="1 2">
    <name type="scientific">Marilutibacter maris</name>
    <dbReference type="NCBI Taxonomy" id="1605891"/>
    <lineage>
        <taxon>Bacteria</taxon>
        <taxon>Pseudomonadati</taxon>
        <taxon>Pseudomonadota</taxon>
        <taxon>Gammaproteobacteria</taxon>
        <taxon>Lysobacterales</taxon>
        <taxon>Lysobacteraceae</taxon>
        <taxon>Marilutibacter</taxon>
    </lineage>
</organism>
<dbReference type="AlphaFoldDB" id="A0A508AUB3"/>
<proteinExistence type="predicted"/>
<dbReference type="CDD" id="cd10446">
    <property type="entry name" value="GIY-YIG_unchar_1"/>
    <property type="match status" value="1"/>
</dbReference>
<dbReference type="EMBL" id="VICD02000105">
    <property type="protein sequence ID" value="KAB8192530.1"/>
    <property type="molecule type" value="Genomic_DNA"/>
</dbReference>
<dbReference type="InterPro" id="IPR035901">
    <property type="entry name" value="GIY-YIG_endonuc_sf"/>
</dbReference>
<reference evidence="1 2" key="1">
    <citation type="submission" date="2019-10" db="EMBL/GenBank/DDBJ databases">
        <title>Lysobacter alkalisoli sp. nov., isolated from saline-alkaline soil.</title>
        <authorList>
            <person name="Sun J.-Q."/>
        </authorList>
    </citation>
    <scope>NUCLEOTIDE SEQUENCE [LARGE SCALE GENOMIC DNA]</scope>
    <source>
        <strain evidence="1 2">KCTC 42381</strain>
    </source>
</reference>
<evidence type="ECO:0000313" key="2">
    <source>
        <dbReference type="Proteomes" id="UP000320431"/>
    </source>
</evidence>
<sequence>MVMRHRPTEKALRDALPTLAAERHEIYNAYQCQHGETVENALAKASHLVSFIGHQAGRAMFIGLYEVAGFKRIDVKQYWRMPGNAELRALGTRGPKDWRSPLWFDLQLQPELAELKGRLVVTWPGIERSWWRWASRNHFAVHCIHEESRLLRPMPAWNELVLGWTDLKLLPESWRQALSHWRGVYYIFDTSLKQGYVGSASGSENLLGRWKGYAVSGHGGNRLLKRCNPEHFVFSILERVSPDMDVAEVVAIENLWKQRLHTRAPQGLNDN</sequence>
<dbReference type="Proteomes" id="UP000320431">
    <property type="component" value="Unassembled WGS sequence"/>
</dbReference>
<evidence type="ECO:0000313" key="1">
    <source>
        <dbReference type="EMBL" id="KAB8192530.1"/>
    </source>
</evidence>
<dbReference type="Gene3D" id="3.40.1440.10">
    <property type="entry name" value="GIY-YIG endonuclease"/>
    <property type="match status" value="1"/>
</dbReference>
<gene>
    <name evidence="1" type="ORF">FKV24_007160</name>
</gene>
<comment type="caution">
    <text evidence="1">The sequence shown here is derived from an EMBL/GenBank/DDBJ whole genome shotgun (WGS) entry which is preliminary data.</text>
</comment>
<dbReference type="SUPFAM" id="SSF82771">
    <property type="entry name" value="GIY-YIG endonuclease"/>
    <property type="match status" value="1"/>
</dbReference>
<accession>A0A508AUB3</accession>